<proteinExistence type="predicted"/>
<organism evidence="2 3">
    <name type="scientific">Candidatus Methanoperedens nitratireducens</name>
    <dbReference type="NCBI Taxonomy" id="1392998"/>
    <lineage>
        <taxon>Archaea</taxon>
        <taxon>Methanobacteriati</taxon>
        <taxon>Methanobacteriota</taxon>
        <taxon>Stenosarchaea group</taxon>
        <taxon>Methanomicrobia</taxon>
        <taxon>Methanosarcinales</taxon>
        <taxon>ANME-2 cluster</taxon>
        <taxon>Candidatus Methanoperedentaceae</taxon>
        <taxon>Candidatus Methanoperedens</taxon>
    </lineage>
</organism>
<keyword evidence="1" id="KW-1133">Transmembrane helix</keyword>
<evidence type="ECO:0000256" key="1">
    <source>
        <dbReference type="SAM" id="Phobius"/>
    </source>
</evidence>
<feature type="transmembrane region" description="Helical" evidence="1">
    <location>
        <begin position="53"/>
        <end position="76"/>
    </location>
</feature>
<sequence>MDTDSVLSSCGYPAGSQNLARQKKDNLFSVPLQSWPGDRDPDRMSFLQNDSGASIVFTWVFALAMEFMIVYVYLLVTPSINLIADYMVEFGVPKHDVLWVQRDYAWGFGVLFIGVILWAIIWSHKKEEDTGWR</sequence>
<protein>
    <submittedName>
        <fullName evidence="2">Uncharacterized protein</fullName>
    </submittedName>
</protein>
<accession>A0A0P7ZZQ9</accession>
<dbReference type="AlphaFoldDB" id="A0A0P7ZZQ9"/>
<dbReference type="EMBL" id="LKCM01000440">
    <property type="protein sequence ID" value="KPQ41102.1"/>
    <property type="molecule type" value="Genomic_DNA"/>
</dbReference>
<evidence type="ECO:0000313" key="2">
    <source>
        <dbReference type="EMBL" id="KPQ41102.1"/>
    </source>
</evidence>
<keyword evidence="1" id="KW-0472">Membrane</keyword>
<dbReference type="Proteomes" id="UP000050360">
    <property type="component" value="Unassembled WGS sequence"/>
</dbReference>
<name>A0A0P7ZZQ9_9EURY</name>
<gene>
    <name evidence="2" type="ORF">MPEBLZ_04358</name>
</gene>
<feature type="transmembrane region" description="Helical" evidence="1">
    <location>
        <begin position="104"/>
        <end position="123"/>
    </location>
</feature>
<keyword evidence="1" id="KW-0812">Transmembrane</keyword>
<comment type="caution">
    <text evidence="2">The sequence shown here is derived from an EMBL/GenBank/DDBJ whole genome shotgun (WGS) entry which is preliminary data.</text>
</comment>
<evidence type="ECO:0000313" key="3">
    <source>
        <dbReference type="Proteomes" id="UP000050360"/>
    </source>
</evidence>
<reference evidence="2 3" key="1">
    <citation type="submission" date="2015-09" db="EMBL/GenBank/DDBJ databases">
        <title>A metagenomics-based metabolic model of nitrate-dependent anaerobic oxidation of methane by Methanoperedens-like archaea.</title>
        <authorList>
            <person name="Arshad A."/>
            <person name="Speth D.R."/>
            <person name="De Graaf R.M."/>
            <person name="Op Den Camp H.J."/>
            <person name="Jetten M.S."/>
            <person name="Welte C.U."/>
        </authorList>
    </citation>
    <scope>NUCLEOTIDE SEQUENCE [LARGE SCALE GENOMIC DNA]</scope>
</reference>